<gene>
    <name evidence="2" type="ORF">AB675_10318</name>
</gene>
<evidence type="ECO:0000256" key="1">
    <source>
        <dbReference type="SAM" id="MobiDB-lite"/>
    </source>
</evidence>
<dbReference type="VEuPathDB" id="FungiDB:AB675_10318"/>
<sequence length="254" mass="28717">MEAEAKIAVVEMKDVDDYETPPKSQKRKGNGAKKARGKSEDRSPTNAIKRHPHAGVPKIKWTDAELERLAAYRAEDPPLTYDEIAEREGGQRTKRAYSQQARKQARKNRKIIRHPRRGVPQLKWTAAELKRLAAYRGEDPPLTYDEIAEREGGRRTRTAYSQQTVIQARKNGKTLKRGFNNSERVKELNKSKRDVDAPIEEGLLAEGAGHDEGMADENTSMTDEDEDSLFGYIEDSDLAEELDTTRSHGDDQGE</sequence>
<dbReference type="EMBL" id="LFJN01000024">
    <property type="protein sequence ID" value="KPI37375.1"/>
    <property type="molecule type" value="Genomic_DNA"/>
</dbReference>
<protein>
    <submittedName>
        <fullName evidence="2">Uncharacterized protein</fullName>
    </submittedName>
</protein>
<feature type="region of interest" description="Disordered" evidence="1">
    <location>
        <begin position="170"/>
        <end position="254"/>
    </location>
</feature>
<feature type="compositionally biased region" description="Basic and acidic residues" evidence="1">
    <location>
        <begin position="183"/>
        <end position="196"/>
    </location>
</feature>
<dbReference type="GeneID" id="28730961"/>
<feature type="compositionally biased region" description="Basic and acidic residues" evidence="1">
    <location>
        <begin position="243"/>
        <end position="254"/>
    </location>
</feature>
<feature type="region of interest" description="Disordered" evidence="1">
    <location>
        <begin position="1"/>
        <end position="61"/>
    </location>
</feature>
<feature type="compositionally biased region" description="Basic residues" evidence="1">
    <location>
        <begin position="103"/>
        <end position="117"/>
    </location>
</feature>
<evidence type="ECO:0000313" key="2">
    <source>
        <dbReference type="EMBL" id="KPI37375.1"/>
    </source>
</evidence>
<organism evidence="2 3">
    <name type="scientific">Cyphellophora attinorum</name>
    <dbReference type="NCBI Taxonomy" id="1664694"/>
    <lineage>
        <taxon>Eukaryota</taxon>
        <taxon>Fungi</taxon>
        <taxon>Dikarya</taxon>
        <taxon>Ascomycota</taxon>
        <taxon>Pezizomycotina</taxon>
        <taxon>Eurotiomycetes</taxon>
        <taxon>Chaetothyriomycetidae</taxon>
        <taxon>Chaetothyriales</taxon>
        <taxon>Cyphellophoraceae</taxon>
        <taxon>Cyphellophora</taxon>
    </lineage>
</organism>
<evidence type="ECO:0000313" key="3">
    <source>
        <dbReference type="Proteomes" id="UP000038010"/>
    </source>
</evidence>
<dbReference type="AlphaFoldDB" id="A0A0N1H760"/>
<feature type="compositionally biased region" description="Basic residues" evidence="1">
    <location>
        <begin position="24"/>
        <end position="36"/>
    </location>
</feature>
<name>A0A0N1H760_9EURO</name>
<proteinExistence type="predicted"/>
<dbReference type="RefSeq" id="XP_017997338.1">
    <property type="nucleotide sequence ID" value="XM_018139081.1"/>
</dbReference>
<feature type="region of interest" description="Disordered" evidence="1">
    <location>
        <begin position="81"/>
        <end position="119"/>
    </location>
</feature>
<comment type="caution">
    <text evidence="2">The sequence shown here is derived from an EMBL/GenBank/DDBJ whole genome shotgun (WGS) entry which is preliminary data.</text>
</comment>
<accession>A0A0N1H760</accession>
<keyword evidence="3" id="KW-1185">Reference proteome</keyword>
<feature type="compositionally biased region" description="Acidic residues" evidence="1">
    <location>
        <begin position="222"/>
        <end position="242"/>
    </location>
</feature>
<dbReference type="Proteomes" id="UP000038010">
    <property type="component" value="Unassembled WGS sequence"/>
</dbReference>
<reference evidence="2 3" key="1">
    <citation type="submission" date="2015-06" db="EMBL/GenBank/DDBJ databases">
        <title>Draft genome of the ant-associated black yeast Phialophora attae CBS 131958.</title>
        <authorList>
            <person name="Moreno L.F."/>
            <person name="Stielow B.J."/>
            <person name="de Hoog S."/>
            <person name="Vicente V.A."/>
            <person name="Weiss V.A."/>
            <person name="de Vries M."/>
            <person name="Cruz L.M."/>
            <person name="Souza E.M."/>
        </authorList>
    </citation>
    <scope>NUCLEOTIDE SEQUENCE [LARGE SCALE GENOMIC DNA]</scope>
    <source>
        <strain evidence="2 3">CBS 131958</strain>
    </source>
</reference>